<reference evidence="14" key="1">
    <citation type="submission" date="2025-08" db="UniProtKB">
        <authorList>
            <consortium name="RefSeq"/>
        </authorList>
    </citation>
    <scope>IDENTIFICATION</scope>
    <source>
        <tissue evidence="14">Muscle</tissue>
    </source>
</reference>
<dbReference type="Gene3D" id="3.40.50.11980">
    <property type="match status" value="1"/>
</dbReference>
<evidence type="ECO:0000259" key="12">
    <source>
        <dbReference type="PROSITE" id="PS50103"/>
    </source>
</evidence>
<accession>A0ABM1SU29</accession>
<feature type="compositionally biased region" description="Polar residues" evidence="11">
    <location>
        <begin position="579"/>
        <end position="589"/>
    </location>
</feature>
<organism evidence="13 14">
    <name type="scientific">Limulus polyphemus</name>
    <name type="common">Atlantic horseshoe crab</name>
    <dbReference type="NCBI Taxonomy" id="6850"/>
    <lineage>
        <taxon>Eukaryota</taxon>
        <taxon>Metazoa</taxon>
        <taxon>Ecdysozoa</taxon>
        <taxon>Arthropoda</taxon>
        <taxon>Chelicerata</taxon>
        <taxon>Merostomata</taxon>
        <taxon>Xiphosura</taxon>
        <taxon>Limulidae</taxon>
        <taxon>Limulus</taxon>
    </lineage>
</organism>
<feature type="compositionally biased region" description="Basic and acidic residues" evidence="11">
    <location>
        <begin position="543"/>
        <end position="575"/>
    </location>
</feature>
<evidence type="ECO:0000256" key="8">
    <source>
        <dbReference type="ARBA" id="ARBA00022833"/>
    </source>
</evidence>
<feature type="compositionally biased region" description="Polar residues" evidence="11">
    <location>
        <begin position="802"/>
        <end position="811"/>
    </location>
</feature>
<dbReference type="PROSITE" id="PS50103">
    <property type="entry name" value="ZF_C3H1"/>
    <property type="match status" value="1"/>
</dbReference>
<dbReference type="InterPro" id="IPR000571">
    <property type="entry name" value="Znf_CCCH"/>
</dbReference>
<feature type="compositionally biased region" description="Basic and acidic residues" evidence="11">
    <location>
        <begin position="187"/>
        <end position="197"/>
    </location>
</feature>
<feature type="region of interest" description="Disordered" evidence="11">
    <location>
        <begin position="532"/>
        <end position="630"/>
    </location>
</feature>
<feature type="region of interest" description="Disordered" evidence="11">
    <location>
        <begin position="688"/>
        <end position="707"/>
    </location>
</feature>
<keyword evidence="6 10" id="KW-0863">Zinc-finger</keyword>
<dbReference type="PANTHER" id="PTHR12876:SF35">
    <property type="entry name" value="LD08718P-RELATED"/>
    <property type="match status" value="1"/>
</dbReference>
<dbReference type="Pfam" id="PF11977">
    <property type="entry name" value="RNase_Zc3h12a"/>
    <property type="match status" value="1"/>
</dbReference>
<feature type="compositionally biased region" description="Polar residues" evidence="11">
    <location>
        <begin position="619"/>
        <end position="630"/>
    </location>
</feature>
<feature type="compositionally biased region" description="Polar residues" evidence="11">
    <location>
        <begin position="695"/>
        <end position="705"/>
    </location>
</feature>
<dbReference type="RefSeq" id="XP_022247135.1">
    <property type="nucleotide sequence ID" value="XM_022391427.1"/>
</dbReference>
<dbReference type="Pfam" id="PF18039">
    <property type="entry name" value="UBA_6"/>
    <property type="match status" value="1"/>
</dbReference>
<keyword evidence="5" id="KW-0255">Endonuclease</keyword>
<name>A0ABM1SU29_LIMPO</name>
<dbReference type="InterPro" id="IPR040546">
    <property type="entry name" value="Rege-1_UBA-like"/>
</dbReference>
<evidence type="ECO:0000256" key="6">
    <source>
        <dbReference type="ARBA" id="ARBA00022771"/>
    </source>
</evidence>
<protein>
    <submittedName>
        <fullName evidence="14">Uncharacterized protein LOC106463820 isoform X1</fullName>
    </submittedName>
</protein>
<dbReference type="InterPro" id="IPR051101">
    <property type="entry name" value="ZC3H12/N4BP1_RNase_Reg"/>
</dbReference>
<evidence type="ECO:0000256" key="2">
    <source>
        <dbReference type="ARBA" id="ARBA00010922"/>
    </source>
</evidence>
<dbReference type="Pfam" id="PF18561">
    <property type="entry name" value="Regnase_1_C"/>
    <property type="match status" value="1"/>
</dbReference>
<dbReference type="CDD" id="cd18729">
    <property type="entry name" value="PIN_Zc3h12-like"/>
    <property type="match status" value="1"/>
</dbReference>
<keyword evidence="4 10" id="KW-0479">Metal-binding</keyword>
<comment type="cofactor">
    <cofactor evidence="1">
        <name>Mg(2+)</name>
        <dbReference type="ChEBI" id="CHEBI:18420"/>
    </cofactor>
</comment>
<evidence type="ECO:0000256" key="11">
    <source>
        <dbReference type="SAM" id="MobiDB-lite"/>
    </source>
</evidence>
<evidence type="ECO:0000256" key="7">
    <source>
        <dbReference type="ARBA" id="ARBA00022801"/>
    </source>
</evidence>
<keyword evidence="13" id="KW-1185">Reference proteome</keyword>
<evidence type="ECO:0000256" key="4">
    <source>
        <dbReference type="ARBA" id="ARBA00022723"/>
    </source>
</evidence>
<feature type="compositionally biased region" description="Polar residues" evidence="11">
    <location>
        <begin position="748"/>
        <end position="759"/>
    </location>
</feature>
<sequence length="948" mass="105375">MDQAIEITISNTVVDKINLQNILRKVQELFLVSVEAVSEFDKEIALTVTTVTVLPNLSSLKYNVIDGISQQDHSVNSQKENEIFTGKVHLEQPAEFGSYGTVEAAKEYILSAIAESPNRCEERCQYAEDIYQELFQLKDQIEMRSCCQVVFQEDNMVVVSGLESSVNKAIQVLDYNVQEIVRRKSRNKQEEPKDIGKNSELGCSGMSTKTRVLESEDSSYDSDYENSENTSPRDGHDDVSRTVSDTLKAEYAEYVTTSEELQSLIAHPNYASRVEFALKLGYTELQVQIALQKLGAQAGQNELLAELIRLGATSRETEGTCPSDDVTNLGNDSIHRDGRNDSSNLRHIVIDGSNLAMSHGNKECFSCRGIQLAVDWFRMRGHSEITVFVPMWRKETSRPDAPIKDQEILLQLEKERLLVFTPSRQVKGRRIVPYDDRYILKLAAETDGIVVSNDNYRDLVNENPEYKKVVEERLLMYSFVNDRFMPPDDPLGRHGPSLENFIRKLPKAPDTLPPPCPYGKKCTYGNKCKYYHPERGNQPQKSVTERLAEHAKQQLQEVKARGLKSRDSSPGDKLKTKSLPLSGTSSSQPKMKKPLSRTKSLVPSTLVSAELTDSENRQPEGSFSFSNPVSGGLSNLGPLGASWSDIPASACSWAATMPNLPQNICSSQAERFLDPSAGGHLTVAKRLSDPDSQRAPKQSFHSPQPVSCVGEEANLPCQLQQKLTLRPSFDPHFLSVFRDGSGQRMRTPDSQGQNIQQQGHSRKTHQPLTRLGSEGRPSPTFLHPWNHVTSPTIAEHQSLTRIASAPDSCQQWPPAPAGMQRLNSTSDTSLNLYPDVQTAGLPSQGLVLAGYTGKSSPQRHWLLQGQGSNSALWTDSAVTQSHGIGHPVRSLIPAPRPDVLQDDSRHKVFYHLSSIFPAEQVRAVMELNPEETNAQRICAAILTMFPKG</sequence>
<feature type="domain" description="C3H1-type" evidence="12">
    <location>
        <begin position="510"/>
        <end position="535"/>
    </location>
</feature>
<keyword evidence="8 10" id="KW-0862">Zinc</keyword>
<feature type="compositionally biased region" description="Basic and acidic residues" evidence="11">
    <location>
        <begin position="231"/>
        <end position="240"/>
    </location>
</feature>
<evidence type="ECO:0000313" key="13">
    <source>
        <dbReference type="Proteomes" id="UP000694941"/>
    </source>
</evidence>
<feature type="region of interest" description="Disordered" evidence="11">
    <location>
        <begin position="316"/>
        <end position="337"/>
    </location>
</feature>
<keyword evidence="3" id="KW-0540">Nuclease</keyword>
<dbReference type="Proteomes" id="UP000694941">
    <property type="component" value="Unplaced"/>
</dbReference>
<evidence type="ECO:0000256" key="10">
    <source>
        <dbReference type="PROSITE-ProRule" id="PRU00723"/>
    </source>
</evidence>
<proteinExistence type="inferred from homology"/>
<dbReference type="PANTHER" id="PTHR12876">
    <property type="entry name" value="N4BP1-RELATED"/>
    <property type="match status" value="1"/>
</dbReference>
<feature type="compositionally biased region" description="Acidic residues" evidence="11">
    <location>
        <begin position="215"/>
        <end position="226"/>
    </location>
</feature>
<feature type="zinc finger region" description="C3H1-type" evidence="10">
    <location>
        <begin position="510"/>
        <end position="535"/>
    </location>
</feature>
<evidence type="ECO:0000256" key="5">
    <source>
        <dbReference type="ARBA" id="ARBA00022759"/>
    </source>
</evidence>
<evidence type="ECO:0000313" key="14">
    <source>
        <dbReference type="RefSeq" id="XP_022247135.1"/>
    </source>
</evidence>
<feature type="region of interest" description="Disordered" evidence="11">
    <location>
        <begin position="184"/>
        <end position="240"/>
    </location>
</feature>
<comment type="similarity">
    <text evidence="2">Belongs to the ZC3H12 family.</text>
</comment>
<evidence type="ECO:0000256" key="3">
    <source>
        <dbReference type="ARBA" id="ARBA00022722"/>
    </source>
</evidence>
<dbReference type="GeneID" id="106463820"/>
<keyword evidence="7" id="KW-0378">Hydrolase</keyword>
<evidence type="ECO:0000256" key="1">
    <source>
        <dbReference type="ARBA" id="ARBA00001946"/>
    </source>
</evidence>
<gene>
    <name evidence="14" type="primary">LOC106463820</name>
</gene>
<feature type="region of interest" description="Disordered" evidence="11">
    <location>
        <begin position="736"/>
        <end position="780"/>
    </location>
</feature>
<feature type="region of interest" description="Disordered" evidence="11">
    <location>
        <begin position="802"/>
        <end position="828"/>
    </location>
</feature>
<feature type="compositionally biased region" description="Polar residues" evidence="11">
    <location>
        <begin position="597"/>
        <end position="607"/>
    </location>
</feature>
<dbReference type="InterPro" id="IPR040757">
    <property type="entry name" value="Regnase_1/ZC3H12_C"/>
</dbReference>
<dbReference type="InterPro" id="IPR021869">
    <property type="entry name" value="RNase_Zc3h12_NYN"/>
</dbReference>
<evidence type="ECO:0000256" key="9">
    <source>
        <dbReference type="ARBA" id="ARBA00022842"/>
    </source>
</evidence>
<keyword evidence="9" id="KW-0460">Magnesium</keyword>